<reference evidence="4" key="2">
    <citation type="submission" date="2018-06" db="EMBL/GenBank/DDBJ databases">
        <title>Genome sequence of Rhodanobacteraceae bacterium strain Dysh456.</title>
        <authorList>
            <person name="Fukui M."/>
        </authorList>
    </citation>
    <scope>NUCLEOTIDE SEQUENCE [LARGE SCALE GENOMIC DNA]</scope>
    <source>
        <strain evidence="4">Dysh456</strain>
    </source>
</reference>
<dbReference type="Proteomes" id="UP000270530">
    <property type="component" value="Chromosome"/>
</dbReference>
<dbReference type="OrthoDB" id="1431064at2"/>
<dbReference type="PROSITE" id="PS51186">
    <property type="entry name" value="GNAT"/>
    <property type="match status" value="1"/>
</dbReference>
<dbReference type="Pfam" id="PF00583">
    <property type="entry name" value="Acetyltransf_1"/>
    <property type="match status" value="1"/>
</dbReference>
<dbReference type="Gene3D" id="3.40.630.30">
    <property type="match status" value="1"/>
</dbReference>
<dbReference type="PANTHER" id="PTHR13947:SF37">
    <property type="entry name" value="LD18367P"/>
    <property type="match status" value="1"/>
</dbReference>
<dbReference type="InterPro" id="IPR000182">
    <property type="entry name" value="GNAT_dom"/>
</dbReference>
<evidence type="ECO:0000313" key="3">
    <source>
        <dbReference type="EMBL" id="BBD80914.1"/>
    </source>
</evidence>
<dbReference type="CDD" id="cd04301">
    <property type="entry name" value="NAT_SF"/>
    <property type="match status" value="1"/>
</dbReference>
<feature type="domain" description="N-acetyltransferase" evidence="2">
    <location>
        <begin position="15"/>
        <end position="167"/>
    </location>
</feature>
<evidence type="ECO:0000256" key="1">
    <source>
        <dbReference type="ARBA" id="ARBA00022679"/>
    </source>
</evidence>
<evidence type="ECO:0000313" key="4">
    <source>
        <dbReference type="Proteomes" id="UP000270530"/>
    </source>
</evidence>
<name>A0A2Z6E8A7_9GAMM</name>
<evidence type="ECO:0000259" key="2">
    <source>
        <dbReference type="PROSITE" id="PS51186"/>
    </source>
</evidence>
<sequence>MLSQPASDDASHAPIEIVSYRPALAEAFWRLNVQWLERYFQLEEVDRVMLADPEHHVLAPGGELLFACRAGHAVGTCALLKAGEGVFELAKMCVDERCQGQGIGRRLLAAAIETFHRRGGRELFLESNSRLTTALRLYEAAGFVRQDGPRPGSHYRRADVYMIYRPTR</sequence>
<keyword evidence="1" id="KW-0808">Transferase</keyword>
<dbReference type="InterPro" id="IPR050769">
    <property type="entry name" value="NAT_camello-type"/>
</dbReference>
<keyword evidence="4" id="KW-1185">Reference proteome</keyword>
<accession>A0A2Z6E8A7</accession>
<dbReference type="SUPFAM" id="SSF55729">
    <property type="entry name" value="Acyl-CoA N-acyltransferases (Nat)"/>
    <property type="match status" value="1"/>
</dbReference>
<dbReference type="AlphaFoldDB" id="A0A2Z6E8A7"/>
<organism evidence="3 4">
    <name type="scientific">Aerosticca soli</name>
    <dbReference type="NCBI Taxonomy" id="2010829"/>
    <lineage>
        <taxon>Bacteria</taxon>
        <taxon>Pseudomonadati</taxon>
        <taxon>Pseudomonadota</taxon>
        <taxon>Gammaproteobacteria</taxon>
        <taxon>Lysobacterales</taxon>
        <taxon>Rhodanobacteraceae</taxon>
        <taxon>Aerosticca</taxon>
    </lineage>
</organism>
<gene>
    <name evidence="3" type="ORF">ALSL_2289</name>
</gene>
<dbReference type="KEGG" id="rbd:ALSL_2289"/>
<reference evidence="4" key="1">
    <citation type="submission" date="2018-04" db="EMBL/GenBank/DDBJ databases">
        <authorList>
            <person name="Watanabe M."/>
            <person name="Kojima H."/>
        </authorList>
    </citation>
    <scope>NUCLEOTIDE SEQUENCE [LARGE SCALE GENOMIC DNA]</scope>
    <source>
        <strain evidence="4">Dysh456</strain>
    </source>
</reference>
<dbReference type="PANTHER" id="PTHR13947">
    <property type="entry name" value="GNAT FAMILY N-ACETYLTRANSFERASE"/>
    <property type="match status" value="1"/>
</dbReference>
<dbReference type="RefSeq" id="WP_126539263.1">
    <property type="nucleotide sequence ID" value="NZ_AP018560.1"/>
</dbReference>
<proteinExistence type="predicted"/>
<dbReference type="EMBL" id="AP018560">
    <property type="protein sequence ID" value="BBD80914.1"/>
    <property type="molecule type" value="Genomic_DNA"/>
</dbReference>
<dbReference type="GO" id="GO:0008080">
    <property type="term" value="F:N-acetyltransferase activity"/>
    <property type="evidence" value="ECO:0007669"/>
    <property type="project" value="InterPro"/>
</dbReference>
<protein>
    <submittedName>
        <fullName evidence="3">Transcriptional regulator, MarR family</fullName>
    </submittedName>
</protein>
<dbReference type="InterPro" id="IPR016181">
    <property type="entry name" value="Acyl_CoA_acyltransferase"/>
</dbReference>